<evidence type="ECO:0000256" key="6">
    <source>
        <dbReference type="SAM" id="Phobius"/>
    </source>
</evidence>
<gene>
    <name evidence="8" type="ORF">GpartN1_g728.t1</name>
</gene>
<accession>A0A9C7PSN5</accession>
<comment type="caution">
    <text evidence="8">The sequence shown here is derived from an EMBL/GenBank/DDBJ whole genome shotgun (WGS) entry which is preliminary data.</text>
</comment>
<feature type="region of interest" description="Disordered" evidence="5">
    <location>
        <begin position="114"/>
        <end position="168"/>
    </location>
</feature>
<evidence type="ECO:0000256" key="1">
    <source>
        <dbReference type="ARBA" id="ARBA00004370"/>
    </source>
</evidence>
<dbReference type="Proteomes" id="UP001061958">
    <property type="component" value="Unassembled WGS sequence"/>
</dbReference>
<sequence>MSSAEDISSNNVPTGTANNHSDILNIVIKRPREDNDGNNFECTVSKRSTVGELKKLLEQKHPAHPSRQSQQLIYGGRILGDPEPVECIISSSLHEVSEVRKPVLYLVLRGEGSTRTEAAARAPSEIFGNNVQEENRETSSASQITEPQSVGQGSAQSTEQTAAPTGSAVAETLELQQMLQRYFSELEVSLRDWSRQLEQLANISGTIARGNSPSTYSDVRSSSGAVFNHSNTNDAAAAREGAGNPQQQVNSRDLDRNPNQEERRQEPGRQQPEVAAPIFQRGFVLQFQVDWQLLVKLFFLVLLLGQDGDPFRFYVLLCFAVLVYLYQTGALSGIFSRISSLLNTSFISRPSNVSRTSNQAEGVSEGRASRIRQTVRNLYLKICVFLYSFICSLFPAWQPDGADRPPQHED</sequence>
<protein>
    <recommendedName>
        <fullName evidence="7">Ubiquitin-like domain-containing protein</fullName>
    </recommendedName>
</protein>
<feature type="compositionally biased region" description="Basic and acidic residues" evidence="5">
    <location>
        <begin position="252"/>
        <end position="267"/>
    </location>
</feature>
<keyword evidence="2 6" id="KW-0812">Transmembrane</keyword>
<reference evidence="8" key="1">
    <citation type="journal article" date="2022" name="Proc. Natl. Acad. Sci. U.S.A.">
        <title>Life cycle and functional genomics of the unicellular red alga Galdieria for elucidating algal and plant evolution and industrial use.</title>
        <authorList>
            <person name="Hirooka S."/>
            <person name="Itabashi T."/>
            <person name="Ichinose T.M."/>
            <person name="Onuma R."/>
            <person name="Fujiwara T."/>
            <person name="Yamashita S."/>
            <person name="Jong L.W."/>
            <person name="Tomita R."/>
            <person name="Iwane A.H."/>
            <person name="Miyagishima S.Y."/>
        </authorList>
    </citation>
    <scope>NUCLEOTIDE SEQUENCE</scope>
    <source>
        <strain evidence="8">NBRC 102759</strain>
    </source>
</reference>
<dbReference type="InterPro" id="IPR000626">
    <property type="entry name" value="Ubiquitin-like_dom"/>
</dbReference>
<dbReference type="PROSITE" id="PS50053">
    <property type="entry name" value="UBIQUITIN_2"/>
    <property type="match status" value="1"/>
</dbReference>
<dbReference type="InterPro" id="IPR039751">
    <property type="entry name" value="HERPUD1/2"/>
</dbReference>
<name>A0A9C7PSN5_9RHOD</name>
<dbReference type="Pfam" id="PF00240">
    <property type="entry name" value="ubiquitin"/>
    <property type="match status" value="1"/>
</dbReference>
<feature type="transmembrane region" description="Helical" evidence="6">
    <location>
        <begin position="311"/>
        <end position="335"/>
    </location>
</feature>
<feature type="transmembrane region" description="Helical" evidence="6">
    <location>
        <begin position="378"/>
        <end position="397"/>
    </location>
</feature>
<dbReference type="OrthoDB" id="4756at2759"/>
<proteinExistence type="predicted"/>
<dbReference type="GO" id="GO:0016020">
    <property type="term" value="C:membrane"/>
    <property type="evidence" value="ECO:0007669"/>
    <property type="project" value="UniProtKB-SubCell"/>
</dbReference>
<feature type="compositionally biased region" description="Polar residues" evidence="5">
    <location>
        <begin position="207"/>
        <end position="234"/>
    </location>
</feature>
<dbReference type="EMBL" id="BQMJ01000005">
    <property type="protein sequence ID" value="GJQ08937.1"/>
    <property type="molecule type" value="Genomic_DNA"/>
</dbReference>
<keyword evidence="9" id="KW-1185">Reference proteome</keyword>
<dbReference type="InterPro" id="IPR029071">
    <property type="entry name" value="Ubiquitin-like_domsf"/>
</dbReference>
<evidence type="ECO:0000313" key="9">
    <source>
        <dbReference type="Proteomes" id="UP001061958"/>
    </source>
</evidence>
<evidence type="ECO:0000313" key="8">
    <source>
        <dbReference type="EMBL" id="GJQ08937.1"/>
    </source>
</evidence>
<keyword evidence="4 6" id="KW-0472">Membrane</keyword>
<keyword evidence="3 6" id="KW-1133">Transmembrane helix</keyword>
<feature type="compositionally biased region" description="Polar residues" evidence="5">
    <location>
        <begin position="127"/>
        <end position="164"/>
    </location>
</feature>
<evidence type="ECO:0000256" key="5">
    <source>
        <dbReference type="SAM" id="MobiDB-lite"/>
    </source>
</evidence>
<dbReference type="PANTHER" id="PTHR12943">
    <property type="entry name" value="HOMOCYSTEINE-RESPONSIVE ENDOPLASMIC RETICULUM-RESIDENT UNIQUITIN-LIKE DOMAIN HERPUD PROTEIN FAMILY MEMBER"/>
    <property type="match status" value="1"/>
</dbReference>
<dbReference type="AlphaFoldDB" id="A0A9C7PSN5"/>
<dbReference type="SUPFAM" id="SSF54236">
    <property type="entry name" value="Ubiquitin-like"/>
    <property type="match status" value="1"/>
</dbReference>
<evidence type="ECO:0000256" key="2">
    <source>
        <dbReference type="ARBA" id="ARBA00022692"/>
    </source>
</evidence>
<evidence type="ECO:0000256" key="4">
    <source>
        <dbReference type="ARBA" id="ARBA00023136"/>
    </source>
</evidence>
<organism evidence="8 9">
    <name type="scientific">Galdieria partita</name>
    <dbReference type="NCBI Taxonomy" id="83374"/>
    <lineage>
        <taxon>Eukaryota</taxon>
        <taxon>Rhodophyta</taxon>
        <taxon>Bangiophyceae</taxon>
        <taxon>Galdieriales</taxon>
        <taxon>Galdieriaceae</taxon>
        <taxon>Galdieria</taxon>
    </lineage>
</organism>
<feature type="domain" description="Ubiquitin-like" evidence="7">
    <location>
        <begin position="24"/>
        <end position="113"/>
    </location>
</feature>
<dbReference type="PANTHER" id="PTHR12943:SF27">
    <property type="entry name" value="HOMOCYSTEINE-INDUCED ENDOPLASMIC RETICULUM PROTEIN, ISOFORM A"/>
    <property type="match status" value="1"/>
</dbReference>
<dbReference type="GO" id="GO:0030968">
    <property type="term" value="P:endoplasmic reticulum unfolded protein response"/>
    <property type="evidence" value="ECO:0007669"/>
    <property type="project" value="TreeGrafter"/>
</dbReference>
<evidence type="ECO:0000259" key="7">
    <source>
        <dbReference type="PROSITE" id="PS50053"/>
    </source>
</evidence>
<comment type="subcellular location">
    <subcellularLocation>
        <location evidence="1">Membrane</location>
    </subcellularLocation>
</comment>
<dbReference type="Gene3D" id="3.10.20.90">
    <property type="entry name" value="Phosphatidylinositol 3-kinase Catalytic Subunit, Chain A, domain 1"/>
    <property type="match status" value="1"/>
</dbReference>
<reference evidence="8" key="2">
    <citation type="submission" date="2022-01" db="EMBL/GenBank/DDBJ databases">
        <authorList>
            <person name="Hirooka S."/>
            <person name="Miyagishima S.Y."/>
        </authorList>
    </citation>
    <scope>NUCLEOTIDE SEQUENCE</scope>
    <source>
        <strain evidence="8">NBRC 102759</strain>
    </source>
</reference>
<feature type="region of interest" description="Disordered" evidence="5">
    <location>
        <begin position="207"/>
        <end position="272"/>
    </location>
</feature>
<evidence type="ECO:0000256" key="3">
    <source>
        <dbReference type="ARBA" id="ARBA00022989"/>
    </source>
</evidence>